<keyword evidence="1" id="KW-0677">Repeat</keyword>
<feature type="repeat" description="PPR" evidence="2">
    <location>
        <begin position="195"/>
        <end position="229"/>
    </location>
</feature>
<keyword evidence="4" id="KW-1185">Reference proteome</keyword>
<dbReference type="NCBIfam" id="TIGR00756">
    <property type="entry name" value="PPR"/>
    <property type="match status" value="7"/>
</dbReference>
<dbReference type="PROSITE" id="PS51375">
    <property type="entry name" value="PPR"/>
    <property type="match status" value="7"/>
</dbReference>
<feature type="repeat" description="PPR" evidence="2">
    <location>
        <begin position="93"/>
        <end position="127"/>
    </location>
</feature>
<dbReference type="FunFam" id="1.25.40.10:FF:000090">
    <property type="entry name" value="Pentatricopeptide repeat-containing protein, chloroplastic"/>
    <property type="match status" value="1"/>
</dbReference>
<dbReference type="InParanoid" id="A0A7J7DU17"/>
<gene>
    <name evidence="3" type="ORF">HS088_TW03G00116</name>
</gene>
<accession>A0A7J7DU17</accession>
<dbReference type="Pfam" id="PF13041">
    <property type="entry name" value="PPR_2"/>
    <property type="match status" value="4"/>
</dbReference>
<dbReference type="AlphaFoldDB" id="A0A7J7DU17"/>
<feature type="repeat" description="PPR" evidence="2">
    <location>
        <begin position="299"/>
        <end position="333"/>
    </location>
</feature>
<dbReference type="GO" id="GO:0009451">
    <property type="term" value="P:RNA modification"/>
    <property type="evidence" value="ECO:0007669"/>
    <property type="project" value="InterPro"/>
</dbReference>
<evidence type="ECO:0000256" key="2">
    <source>
        <dbReference type="PROSITE-ProRule" id="PRU00708"/>
    </source>
</evidence>
<sequence>MSQSMRSSVRPAHYIFKRFCSHSPSNYLNCQFTSLLSNPAPSNLQALLQFHALIITTGNSSNPFIASKLISFYTLFKRPNSSSRVFDSVSCKDAFLWNSVIQSHFSNGNYEQAFDFFERMRLCDTLPSDFTIPMVVSACAELMSLGCGRYIHGLALKCGLFYVNSALGSSFVYMYSKCERMGDASHVFGEMTVRDVVAWTALVIGYVQNGESEKGFNCFCEMHRIGGDDERPNFRTIEGGIQSCGNMGALIEGMCLHGLVVKTGLGCSEVVQSSLLTMYSKCGECNDTHLAFCEVIDKDILSWTSIISVYARFGLMDDCISFFWEMQIDGILPDEIMISCMLAGFGNFMGVSEGKAFHGLIVRRNYVLDQKVCNALISMYCKFECLALAEKLFDREHKCNNESWNTMIFGYCKVGAKSKCIELFRDMQNLGLKPDLNCMISVITSCSHLGLIQLGRLLHCYLVKNSMDDDVSITSLLIDMYGRNDYLAVARSIFFRKQRDIVTWNTMLSLYIHNGCPIKAVALFDEMILENLKPNSATLVTVVSACSHLASLDKGERVHNYIKEEGIELNKSVATALIDMYAKCGKLENSRELFNSIKERDVITWNVMISGYGMHGDAKSAIEIFEEMERSKVKPNNLTFLPLLSACAHVGLVEEGKYLFDRMLHYSVTPNLKHYACMVDLLGRSGNLQEAEEMVLSMPVSPDGGVWGTLLSACKTHNDIETGVRIAKRAIESDPENDGYYVMLANMYNSSGRWEEAEMARDMMKERGVGKTAGWSAV</sequence>
<dbReference type="OrthoDB" id="1882346at2759"/>
<evidence type="ECO:0000313" key="3">
    <source>
        <dbReference type="EMBL" id="KAF5749791.1"/>
    </source>
</evidence>
<dbReference type="PANTHER" id="PTHR47926">
    <property type="entry name" value="PENTATRICOPEPTIDE REPEAT-CONTAINING PROTEIN"/>
    <property type="match status" value="1"/>
</dbReference>
<dbReference type="Gene3D" id="1.25.40.10">
    <property type="entry name" value="Tetratricopeptide repeat domain"/>
    <property type="match status" value="7"/>
</dbReference>
<dbReference type="EMBL" id="JAAARO010000003">
    <property type="protein sequence ID" value="KAF5749791.1"/>
    <property type="molecule type" value="Genomic_DNA"/>
</dbReference>
<name>A0A7J7DU17_TRIWF</name>
<feature type="repeat" description="PPR" evidence="2">
    <location>
        <begin position="400"/>
        <end position="434"/>
    </location>
</feature>
<proteinExistence type="predicted"/>
<feature type="repeat" description="PPR" evidence="2">
    <location>
        <begin position="601"/>
        <end position="635"/>
    </location>
</feature>
<dbReference type="InterPro" id="IPR002885">
    <property type="entry name" value="PPR_rpt"/>
</dbReference>
<dbReference type="SUPFAM" id="SSF48452">
    <property type="entry name" value="TPR-like"/>
    <property type="match status" value="1"/>
</dbReference>
<evidence type="ECO:0000313" key="4">
    <source>
        <dbReference type="Proteomes" id="UP000593562"/>
    </source>
</evidence>
<protein>
    <submittedName>
        <fullName evidence="3">Pentatricopeptide repeat-containing protein</fullName>
    </submittedName>
</protein>
<dbReference type="Pfam" id="PF20431">
    <property type="entry name" value="E_motif"/>
    <property type="match status" value="1"/>
</dbReference>
<dbReference type="InterPro" id="IPR046848">
    <property type="entry name" value="E_motif"/>
</dbReference>
<dbReference type="FunCoup" id="A0A7J7DU17">
    <property type="interactions" value="668"/>
</dbReference>
<evidence type="ECO:0000256" key="1">
    <source>
        <dbReference type="ARBA" id="ARBA00022737"/>
    </source>
</evidence>
<dbReference type="Proteomes" id="UP000593562">
    <property type="component" value="Unassembled WGS sequence"/>
</dbReference>
<dbReference type="InterPro" id="IPR011990">
    <property type="entry name" value="TPR-like_helical_dom_sf"/>
</dbReference>
<comment type="caution">
    <text evidence="3">The sequence shown here is derived from an EMBL/GenBank/DDBJ whole genome shotgun (WGS) entry which is preliminary data.</text>
</comment>
<feature type="repeat" description="PPR" evidence="2">
    <location>
        <begin position="636"/>
        <end position="670"/>
    </location>
</feature>
<dbReference type="PANTHER" id="PTHR47926:SF397">
    <property type="entry name" value="(WILD MALAYSIAN BANANA) HYPOTHETICAL PROTEIN"/>
    <property type="match status" value="1"/>
</dbReference>
<dbReference type="FunFam" id="1.25.40.10:FF:000343">
    <property type="entry name" value="Pentatricopeptide repeat-containing protein At3g58590"/>
    <property type="match status" value="1"/>
</dbReference>
<dbReference type="InterPro" id="IPR046960">
    <property type="entry name" value="PPR_At4g14850-like_plant"/>
</dbReference>
<dbReference type="GO" id="GO:0003723">
    <property type="term" value="F:RNA binding"/>
    <property type="evidence" value="ECO:0007669"/>
    <property type="project" value="InterPro"/>
</dbReference>
<dbReference type="Pfam" id="PF01535">
    <property type="entry name" value="PPR"/>
    <property type="match status" value="4"/>
</dbReference>
<reference evidence="3 4" key="1">
    <citation type="journal article" date="2020" name="Nat. Commun.">
        <title>Genome of Tripterygium wilfordii and identification of cytochrome P450 involved in triptolide biosynthesis.</title>
        <authorList>
            <person name="Tu L."/>
            <person name="Su P."/>
            <person name="Zhang Z."/>
            <person name="Gao L."/>
            <person name="Wang J."/>
            <person name="Hu T."/>
            <person name="Zhou J."/>
            <person name="Zhang Y."/>
            <person name="Zhao Y."/>
            <person name="Liu Y."/>
            <person name="Song Y."/>
            <person name="Tong Y."/>
            <person name="Lu Y."/>
            <person name="Yang J."/>
            <person name="Xu C."/>
            <person name="Jia M."/>
            <person name="Peters R.J."/>
            <person name="Huang L."/>
            <person name="Gao W."/>
        </authorList>
    </citation>
    <scope>NUCLEOTIDE SEQUENCE [LARGE SCALE GENOMIC DNA]</scope>
    <source>
        <strain evidence="4">cv. XIE 37</strain>
        <tissue evidence="3">Leaf</tissue>
    </source>
</reference>
<organism evidence="3 4">
    <name type="scientific">Tripterygium wilfordii</name>
    <name type="common">Thunder God vine</name>
    <dbReference type="NCBI Taxonomy" id="458696"/>
    <lineage>
        <taxon>Eukaryota</taxon>
        <taxon>Viridiplantae</taxon>
        <taxon>Streptophyta</taxon>
        <taxon>Embryophyta</taxon>
        <taxon>Tracheophyta</taxon>
        <taxon>Spermatophyta</taxon>
        <taxon>Magnoliopsida</taxon>
        <taxon>eudicotyledons</taxon>
        <taxon>Gunneridae</taxon>
        <taxon>Pentapetalae</taxon>
        <taxon>rosids</taxon>
        <taxon>fabids</taxon>
        <taxon>Celastrales</taxon>
        <taxon>Celastraceae</taxon>
        <taxon>Tripterygium</taxon>
    </lineage>
</organism>
<feature type="repeat" description="PPR" evidence="2">
    <location>
        <begin position="500"/>
        <end position="534"/>
    </location>
</feature>